<dbReference type="Pfam" id="PF08879">
    <property type="entry name" value="WRC"/>
    <property type="match status" value="1"/>
</dbReference>
<evidence type="ECO:0000256" key="1">
    <source>
        <dbReference type="ARBA" id="ARBA00004123"/>
    </source>
</evidence>
<keyword evidence="5" id="KW-0010">Activator</keyword>
<dbReference type="InterPro" id="IPR031137">
    <property type="entry name" value="GRF"/>
</dbReference>
<dbReference type="GO" id="GO:0099402">
    <property type="term" value="P:plant organ development"/>
    <property type="evidence" value="ECO:0007669"/>
    <property type="project" value="UniProtKB-ARBA"/>
</dbReference>
<sequence length="359" mass="40888">MNSSDSSSIFRYSSNGGTSSNGNPFTANQWQELEHQALIYKYLMSGIPVPSDLLFPLKRPSSYSSPLHMGWSCYHHQVLGRKIDPEPGRCRRTDGKKWRCSKEAFPDSKYCERHMHRGKNRSRKHVEQQHQHQQQQFISPNTTAATSSNANLARSSVHQLHSLVPSPSPETLHQLKSDYRSPLHLVGLPCFLPLYGSLTYVVSRYSSYGLKEGVIDERAFFSEPSGTARSFSGSSMEDAWQLTPLTISSSRQSDYSSYLQLQSIGDFSRQEIKPNHNHHQYFYALGGESNKYDIPMKLEDEHEPHKTIHRFFDEEPIRGRDSWLDQDEKSSSSSTTRLSISIPSSSSNDHLPLFGSRRD</sequence>
<dbReference type="Pfam" id="PF08880">
    <property type="entry name" value="QLQ"/>
    <property type="match status" value="1"/>
</dbReference>
<feature type="region of interest" description="Disordered" evidence="6">
    <location>
        <begin position="116"/>
        <end position="150"/>
    </location>
</feature>
<proteinExistence type="inferred from homology"/>
<dbReference type="SMART" id="SM00951">
    <property type="entry name" value="QLQ"/>
    <property type="match status" value="1"/>
</dbReference>
<keyword evidence="10" id="KW-1185">Reference proteome</keyword>
<dbReference type="GO" id="GO:0006351">
    <property type="term" value="P:DNA-templated transcription"/>
    <property type="evidence" value="ECO:0007669"/>
    <property type="project" value="UniProtKB-UniRule"/>
</dbReference>
<evidence type="ECO:0000256" key="5">
    <source>
        <dbReference type="RuleBase" id="RU367127"/>
    </source>
</evidence>
<dbReference type="Proteomes" id="UP001346149">
    <property type="component" value="Unassembled WGS sequence"/>
</dbReference>
<dbReference type="InterPro" id="IPR014978">
    <property type="entry name" value="Gln-Leu-Gln_QLQ"/>
</dbReference>
<comment type="subcellular location">
    <subcellularLocation>
        <location evidence="1 4 5">Nucleus</location>
    </subcellularLocation>
</comment>
<comment type="function">
    <text evidence="5">Transcription activator.</text>
</comment>
<feature type="short sequence motif" description="Bipartite nuclear localization signal" evidence="4">
    <location>
        <begin position="89"/>
        <end position="99"/>
    </location>
</feature>
<dbReference type="EMBL" id="JAXQNO010000019">
    <property type="protein sequence ID" value="KAK4774973.1"/>
    <property type="molecule type" value="Genomic_DNA"/>
</dbReference>
<keyword evidence="5" id="KW-0805">Transcription regulation</keyword>
<comment type="caution">
    <text evidence="9">The sequence shown here is derived from an EMBL/GenBank/DDBJ whole genome shotgun (WGS) entry which is preliminary data.</text>
</comment>
<accession>A0AAN7KRQ2</accession>
<name>A0AAN7KRQ2_TRANT</name>
<evidence type="ECO:0000256" key="3">
    <source>
        <dbReference type="ARBA" id="ARBA00023242"/>
    </source>
</evidence>
<dbReference type="GO" id="GO:0005634">
    <property type="term" value="C:nucleus"/>
    <property type="evidence" value="ECO:0007669"/>
    <property type="project" value="UniProtKB-SubCell"/>
</dbReference>
<evidence type="ECO:0000313" key="10">
    <source>
        <dbReference type="Proteomes" id="UP001346149"/>
    </source>
</evidence>
<dbReference type="PROSITE" id="PS51666">
    <property type="entry name" value="QLQ"/>
    <property type="match status" value="1"/>
</dbReference>
<dbReference type="PROSITE" id="PS51667">
    <property type="entry name" value="WRC"/>
    <property type="match status" value="1"/>
</dbReference>
<protein>
    <recommendedName>
        <fullName evidence="5">Growth-regulating factor</fullName>
    </recommendedName>
</protein>
<dbReference type="PANTHER" id="PTHR31602:SF46">
    <property type="entry name" value="GROWTH-REGULATING FACTOR 6"/>
    <property type="match status" value="1"/>
</dbReference>
<organism evidence="9 10">
    <name type="scientific">Trapa natans</name>
    <name type="common">Water chestnut</name>
    <dbReference type="NCBI Taxonomy" id="22666"/>
    <lineage>
        <taxon>Eukaryota</taxon>
        <taxon>Viridiplantae</taxon>
        <taxon>Streptophyta</taxon>
        <taxon>Embryophyta</taxon>
        <taxon>Tracheophyta</taxon>
        <taxon>Spermatophyta</taxon>
        <taxon>Magnoliopsida</taxon>
        <taxon>eudicotyledons</taxon>
        <taxon>Gunneridae</taxon>
        <taxon>Pentapetalae</taxon>
        <taxon>rosids</taxon>
        <taxon>malvids</taxon>
        <taxon>Myrtales</taxon>
        <taxon>Lythraceae</taxon>
        <taxon>Trapa</taxon>
    </lineage>
</organism>
<dbReference type="PANTHER" id="PTHR31602">
    <property type="entry name" value="GROWTH-REGULATING FACTOR 5"/>
    <property type="match status" value="1"/>
</dbReference>
<evidence type="ECO:0000259" key="8">
    <source>
        <dbReference type="PROSITE" id="PS51667"/>
    </source>
</evidence>
<feature type="region of interest" description="Disordered" evidence="6">
    <location>
        <begin position="320"/>
        <end position="359"/>
    </location>
</feature>
<dbReference type="GO" id="GO:0006355">
    <property type="term" value="P:regulation of DNA-templated transcription"/>
    <property type="evidence" value="ECO:0007669"/>
    <property type="project" value="InterPro"/>
</dbReference>
<reference evidence="9 10" key="1">
    <citation type="journal article" date="2023" name="Hortic Res">
        <title>Pangenome of water caltrop reveals structural variations and asymmetric subgenome divergence after allopolyploidization.</title>
        <authorList>
            <person name="Zhang X."/>
            <person name="Chen Y."/>
            <person name="Wang L."/>
            <person name="Yuan Y."/>
            <person name="Fang M."/>
            <person name="Shi L."/>
            <person name="Lu R."/>
            <person name="Comes H.P."/>
            <person name="Ma Y."/>
            <person name="Chen Y."/>
            <person name="Huang G."/>
            <person name="Zhou Y."/>
            <person name="Zheng Z."/>
            <person name="Qiu Y."/>
        </authorList>
    </citation>
    <scope>NUCLEOTIDE SEQUENCE [LARGE SCALE GENOMIC DNA]</scope>
    <source>
        <strain evidence="9">F231</strain>
    </source>
</reference>
<feature type="compositionally biased region" description="Basic and acidic residues" evidence="6">
    <location>
        <begin position="320"/>
        <end position="330"/>
    </location>
</feature>
<comment type="domain">
    <text evidence="5">The QLQ domain and WRC domain may be involved in protein-protein interaction and DNA-binding, respectively.</text>
</comment>
<evidence type="ECO:0000256" key="6">
    <source>
        <dbReference type="SAM" id="MobiDB-lite"/>
    </source>
</evidence>
<dbReference type="GO" id="GO:0005524">
    <property type="term" value="F:ATP binding"/>
    <property type="evidence" value="ECO:0007669"/>
    <property type="project" value="UniProtKB-UniRule"/>
</dbReference>
<keyword evidence="3 4" id="KW-0539">Nucleus</keyword>
<feature type="domain" description="WRC" evidence="8">
    <location>
        <begin position="84"/>
        <end position="128"/>
    </location>
</feature>
<evidence type="ECO:0000256" key="2">
    <source>
        <dbReference type="ARBA" id="ARBA00008122"/>
    </source>
</evidence>
<feature type="compositionally biased region" description="Low complexity" evidence="6">
    <location>
        <begin position="331"/>
        <end position="347"/>
    </location>
</feature>
<comment type="similarity">
    <text evidence="2 5">Belongs to the GRF family.</text>
</comment>
<keyword evidence="5" id="KW-0804">Transcription</keyword>
<evidence type="ECO:0000259" key="7">
    <source>
        <dbReference type="PROSITE" id="PS51666"/>
    </source>
</evidence>
<gene>
    <name evidence="9" type="ORF">SAY86_009908</name>
</gene>
<evidence type="ECO:0000313" key="9">
    <source>
        <dbReference type="EMBL" id="KAK4774973.1"/>
    </source>
</evidence>
<dbReference type="AlphaFoldDB" id="A0AAN7KRQ2"/>
<feature type="short sequence motif" description="Bipartite nuclear localization signal" evidence="4">
    <location>
        <begin position="117"/>
        <end position="124"/>
    </location>
</feature>
<dbReference type="InterPro" id="IPR014977">
    <property type="entry name" value="WRC_dom"/>
</dbReference>
<feature type="domain" description="QLQ" evidence="7">
    <location>
        <begin position="24"/>
        <end position="59"/>
    </location>
</feature>
<feature type="compositionally biased region" description="Low complexity" evidence="6">
    <location>
        <begin position="131"/>
        <end position="150"/>
    </location>
</feature>
<evidence type="ECO:0000256" key="4">
    <source>
        <dbReference type="PROSITE-ProRule" id="PRU01002"/>
    </source>
</evidence>